<gene>
    <name evidence="3" type="ORF">PHACADRAFT_149279</name>
</gene>
<feature type="signal peptide" evidence="2">
    <location>
        <begin position="1"/>
        <end position="19"/>
    </location>
</feature>
<keyword evidence="1" id="KW-1133">Transmembrane helix</keyword>
<evidence type="ECO:0000256" key="2">
    <source>
        <dbReference type="SAM" id="SignalP"/>
    </source>
</evidence>
<dbReference type="EMBL" id="JH930475">
    <property type="protein sequence ID" value="EKM52543.1"/>
    <property type="molecule type" value="Genomic_DNA"/>
</dbReference>
<feature type="chain" id="PRO_5003888388" evidence="2">
    <location>
        <begin position="20"/>
        <end position="319"/>
    </location>
</feature>
<evidence type="ECO:0000256" key="1">
    <source>
        <dbReference type="SAM" id="Phobius"/>
    </source>
</evidence>
<keyword evidence="1" id="KW-0472">Membrane</keyword>
<feature type="transmembrane region" description="Helical" evidence="1">
    <location>
        <begin position="119"/>
        <end position="140"/>
    </location>
</feature>
<dbReference type="GeneID" id="18908793"/>
<feature type="transmembrane region" description="Helical" evidence="1">
    <location>
        <begin position="168"/>
        <end position="193"/>
    </location>
</feature>
<dbReference type="AlphaFoldDB" id="K5VM70"/>
<keyword evidence="2" id="KW-0732">Signal</keyword>
<feature type="transmembrane region" description="Helical" evidence="1">
    <location>
        <begin position="213"/>
        <end position="231"/>
    </location>
</feature>
<reference evidence="3 4" key="1">
    <citation type="journal article" date="2012" name="BMC Genomics">
        <title>Comparative genomics of the white-rot fungi, Phanerochaete carnosa and P. chrysosporium, to elucidate the genetic basis of the distinct wood types they colonize.</title>
        <authorList>
            <person name="Suzuki H."/>
            <person name="MacDonald J."/>
            <person name="Syed K."/>
            <person name="Salamov A."/>
            <person name="Hori C."/>
            <person name="Aerts A."/>
            <person name="Henrissat B."/>
            <person name="Wiebenga A."/>
            <person name="vanKuyk P.A."/>
            <person name="Barry K."/>
            <person name="Lindquist E."/>
            <person name="LaButti K."/>
            <person name="Lapidus A."/>
            <person name="Lucas S."/>
            <person name="Coutinho P."/>
            <person name="Gong Y."/>
            <person name="Samejima M."/>
            <person name="Mahadevan R."/>
            <person name="Abou-Zaid M."/>
            <person name="de Vries R.P."/>
            <person name="Igarashi K."/>
            <person name="Yadav J.S."/>
            <person name="Grigoriev I.V."/>
            <person name="Master E.R."/>
        </authorList>
    </citation>
    <scope>NUCLEOTIDE SEQUENCE [LARGE SCALE GENOMIC DNA]</scope>
    <source>
        <strain evidence="3 4">HHB-10118-sp</strain>
    </source>
</reference>
<protein>
    <submittedName>
        <fullName evidence="3">Uncharacterized protein</fullName>
    </submittedName>
</protein>
<evidence type="ECO:0000313" key="4">
    <source>
        <dbReference type="Proteomes" id="UP000008370"/>
    </source>
</evidence>
<proteinExistence type="predicted"/>
<name>K5VM70_PHACS</name>
<organism evidence="3 4">
    <name type="scientific">Phanerochaete carnosa (strain HHB-10118-sp)</name>
    <name type="common">White-rot fungus</name>
    <name type="synonym">Peniophora carnosa</name>
    <dbReference type="NCBI Taxonomy" id="650164"/>
    <lineage>
        <taxon>Eukaryota</taxon>
        <taxon>Fungi</taxon>
        <taxon>Dikarya</taxon>
        <taxon>Basidiomycota</taxon>
        <taxon>Agaricomycotina</taxon>
        <taxon>Agaricomycetes</taxon>
        <taxon>Polyporales</taxon>
        <taxon>Phanerochaetaceae</taxon>
        <taxon>Phanerochaete</taxon>
    </lineage>
</organism>
<sequence>MFGMAVVLWIIDLQNLVIEVKMTLLATSDATLSDDYSSATSSILRLASIEDLLYSYMTIIGDIIIIWRVHAFWSNGRERLHLGTASSAMLTYCAARLGADIKLGTYQHPAFCRNIQTTSYSMTLATTAIATILIALKAWYSDTSNRQYTRTYFSVFRNSGPRTRTLRVMVMLIESGLLYMLFFAVQVIISISSVNAKIEQNAGLTFALTIQQYTNSLIVGIYPTIVVILVYSKHSILSSQAETSDTAVVFGRGRTATEGSAMYLDSTEEAITHSSMLLQGRDADLFEMAHAKSTESRNFGAKEENSLGVQVRRSVVYRS</sequence>
<dbReference type="OrthoDB" id="2744793at2759"/>
<accession>K5VM70</accession>
<keyword evidence="4" id="KW-1185">Reference proteome</keyword>
<dbReference type="Proteomes" id="UP000008370">
    <property type="component" value="Unassembled WGS sequence"/>
</dbReference>
<dbReference type="KEGG" id="pco:PHACADRAFT_149279"/>
<dbReference type="InParanoid" id="K5VM70"/>
<keyword evidence="1" id="KW-0812">Transmembrane</keyword>
<evidence type="ECO:0000313" key="3">
    <source>
        <dbReference type="EMBL" id="EKM52543.1"/>
    </source>
</evidence>
<dbReference type="HOGENOM" id="CLU_044614_9_1_1"/>
<dbReference type="RefSeq" id="XP_007398886.1">
    <property type="nucleotide sequence ID" value="XM_007398824.1"/>
</dbReference>